<evidence type="ECO:0000313" key="2">
    <source>
        <dbReference type="Proteomes" id="UP000238823"/>
    </source>
</evidence>
<dbReference type="RefSeq" id="WP_106089085.1">
    <property type="nucleotide sequence ID" value="NZ_PVNL01000044.1"/>
</dbReference>
<comment type="caution">
    <text evidence="1">The sequence shown here is derived from an EMBL/GenBank/DDBJ whole genome shotgun (WGS) entry which is preliminary data.</text>
</comment>
<proteinExistence type="predicted"/>
<organism evidence="1 2">
    <name type="scientific">Enhygromyxa salina</name>
    <dbReference type="NCBI Taxonomy" id="215803"/>
    <lineage>
        <taxon>Bacteria</taxon>
        <taxon>Pseudomonadati</taxon>
        <taxon>Myxococcota</taxon>
        <taxon>Polyangia</taxon>
        <taxon>Nannocystales</taxon>
        <taxon>Nannocystaceae</taxon>
        <taxon>Enhygromyxa</taxon>
    </lineage>
</organism>
<accession>A0A2S9YSL7</accession>
<gene>
    <name evidence="1" type="ORF">ENSA7_20690</name>
</gene>
<dbReference type="AlphaFoldDB" id="A0A2S9YSL7"/>
<reference evidence="1 2" key="1">
    <citation type="submission" date="2018-03" db="EMBL/GenBank/DDBJ databases">
        <title>Draft Genome Sequences of the Obligatory Marine Myxobacteria Enhygromyxa salina SWB007.</title>
        <authorList>
            <person name="Poehlein A."/>
            <person name="Moghaddam J.A."/>
            <person name="Harms H."/>
            <person name="Alanjari M."/>
            <person name="Koenig G.M."/>
            <person name="Daniel R."/>
            <person name="Schaeberle T.F."/>
        </authorList>
    </citation>
    <scope>NUCLEOTIDE SEQUENCE [LARGE SCALE GENOMIC DNA]</scope>
    <source>
        <strain evidence="1 2">SWB007</strain>
    </source>
</reference>
<dbReference type="EMBL" id="PVNL01000044">
    <property type="protein sequence ID" value="PRQ08097.1"/>
    <property type="molecule type" value="Genomic_DNA"/>
</dbReference>
<evidence type="ECO:0000313" key="1">
    <source>
        <dbReference type="EMBL" id="PRQ08097.1"/>
    </source>
</evidence>
<protein>
    <submittedName>
        <fullName evidence="1">Uncharacterized protein</fullName>
    </submittedName>
</protein>
<sequence length="104" mass="10857">MDVHLILDPSVSDTATGTDLDFFDDATADPPGTPETDAFAAGIYGNTVTASFTALTAVAQPWRLEVDTTTATIPPGLDPDETGMLDRSTIAGMVLVVHYSLTPS</sequence>
<dbReference type="Proteomes" id="UP000238823">
    <property type="component" value="Unassembled WGS sequence"/>
</dbReference>
<name>A0A2S9YSL7_9BACT</name>